<evidence type="ECO:0000313" key="2">
    <source>
        <dbReference type="Proteomes" id="UP000807504"/>
    </source>
</evidence>
<dbReference type="AlphaFoldDB" id="A0A8T0F3K5"/>
<protein>
    <submittedName>
        <fullName evidence="1">Uncharacterized protein</fullName>
    </submittedName>
</protein>
<reference evidence="1" key="2">
    <citation type="submission" date="2020-06" db="EMBL/GenBank/DDBJ databases">
        <authorList>
            <person name="Sheffer M."/>
        </authorList>
    </citation>
    <scope>NUCLEOTIDE SEQUENCE</scope>
</reference>
<reference evidence="1" key="1">
    <citation type="journal article" date="2020" name="bioRxiv">
        <title>Chromosome-level reference genome of the European wasp spider Argiope bruennichi: a resource for studies on range expansion and evolutionary adaptation.</title>
        <authorList>
            <person name="Sheffer M.M."/>
            <person name="Hoppe A."/>
            <person name="Krehenwinkel H."/>
            <person name="Uhl G."/>
            <person name="Kuss A.W."/>
            <person name="Jensen L."/>
            <person name="Jensen C."/>
            <person name="Gillespie R.G."/>
            <person name="Hoff K.J."/>
            <person name="Prost S."/>
        </authorList>
    </citation>
    <scope>NUCLEOTIDE SEQUENCE</scope>
</reference>
<gene>
    <name evidence="1" type="ORF">HNY73_010479</name>
</gene>
<dbReference type="Proteomes" id="UP000807504">
    <property type="component" value="Unassembled WGS sequence"/>
</dbReference>
<accession>A0A8T0F3K5</accession>
<sequence>MKTNEKVAVFLDCQSHIWCKAKRYRYWSETLKNSSSTSVNESGAVEEAFRGLFHFHHVIERFALSSFIVQFFPADTNLFLFQLKS</sequence>
<proteinExistence type="predicted"/>
<name>A0A8T0F3K5_ARGBR</name>
<evidence type="ECO:0000313" key="1">
    <source>
        <dbReference type="EMBL" id="KAF8784865.1"/>
    </source>
</evidence>
<dbReference type="EMBL" id="JABXBU010000030">
    <property type="protein sequence ID" value="KAF8784865.1"/>
    <property type="molecule type" value="Genomic_DNA"/>
</dbReference>
<comment type="caution">
    <text evidence="1">The sequence shown here is derived from an EMBL/GenBank/DDBJ whole genome shotgun (WGS) entry which is preliminary data.</text>
</comment>
<keyword evidence="2" id="KW-1185">Reference proteome</keyword>
<organism evidence="1 2">
    <name type="scientific">Argiope bruennichi</name>
    <name type="common">Wasp spider</name>
    <name type="synonym">Aranea bruennichi</name>
    <dbReference type="NCBI Taxonomy" id="94029"/>
    <lineage>
        <taxon>Eukaryota</taxon>
        <taxon>Metazoa</taxon>
        <taxon>Ecdysozoa</taxon>
        <taxon>Arthropoda</taxon>
        <taxon>Chelicerata</taxon>
        <taxon>Arachnida</taxon>
        <taxon>Araneae</taxon>
        <taxon>Araneomorphae</taxon>
        <taxon>Entelegynae</taxon>
        <taxon>Araneoidea</taxon>
        <taxon>Araneidae</taxon>
        <taxon>Argiope</taxon>
    </lineage>
</organism>